<keyword evidence="1" id="KW-0732">Signal</keyword>
<organism evidence="2 3">
    <name type="scientific">Eiseniibacteriota bacterium</name>
    <dbReference type="NCBI Taxonomy" id="2212470"/>
    <lineage>
        <taxon>Bacteria</taxon>
        <taxon>Candidatus Eiseniibacteriota</taxon>
    </lineage>
</organism>
<evidence type="ECO:0000256" key="1">
    <source>
        <dbReference type="SAM" id="SignalP"/>
    </source>
</evidence>
<dbReference type="AlphaFoldDB" id="A0A538SFU0"/>
<protein>
    <submittedName>
        <fullName evidence="2">Uncharacterized protein</fullName>
    </submittedName>
</protein>
<sequence length="98" mass="9564">MNRFKKFVTMAAALALLSASGPISALAQQSPTISSTTGISDGPAGGDTAPDSWLGAAAAIGCGVFVRATIVTGGAVVGTIAGAVACCAFMMLDALTDR</sequence>
<feature type="chain" id="PRO_5022128962" evidence="1">
    <location>
        <begin position="28"/>
        <end position="98"/>
    </location>
</feature>
<feature type="signal peptide" evidence="1">
    <location>
        <begin position="1"/>
        <end position="27"/>
    </location>
</feature>
<proteinExistence type="predicted"/>
<gene>
    <name evidence="2" type="ORF">E6K73_08130</name>
</gene>
<accession>A0A538SFU0</accession>
<reference evidence="2 3" key="1">
    <citation type="journal article" date="2019" name="Nat. Microbiol.">
        <title>Mediterranean grassland soil C-N compound turnover is dependent on rainfall and depth, and is mediated by genomically divergent microorganisms.</title>
        <authorList>
            <person name="Diamond S."/>
            <person name="Andeer P.F."/>
            <person name="Li Z."/>
            <person name="Crits-Christoph A."/>
            <person name="Burstein D."/>
            <person name="Anantharaman K."/>
            <person name="Lane K.R."/>
            <person name="Thomas B.C."/>
            <person name="Pan C."/>
            <person name="Northen T.R."/>
            <person name="Banfield J.F."/>
        </authorList>
    </citation>
    <scope>NUCLEOTIDE SEQUENCE [LARGE SCALE GENOMIC DNA]</scope>
    <source>
        <strain evidence="2">WS_3</strain>
    </source>
</reference>
<evidence type="ECO:0000313" key="2">
    <source>
        <dbReference type="EMBL" id="TMQ50238.1"/>
    </source>
</evidence>
<comment type="caution">
    <text evidence="2">The sequence shown here is derived from an EMBL/GenBank/DDBJ whole genome shotgun (WGS) entry which is preliminary data.</text>
</comment>
<evidence type="ECO:0000313" key="3">
    <source>
        <dbReference type="Proteomes" id="UP000320184"/>
    </source>
</evidence>
<dbReference type="EMBL" id="VBOT01000103">
    <property type="protein sequence ID" value="TMQ50238.1"/>
    <property type="molecule type" value="Genomic_DNA"/>
</dbReference>
<dbReference type="Proteomes" id="UP000320184">
    <property type="component" value="Unassembled WGS sequence"/>
</dbReference>
<name>A0A538SFU0_UNCEI</name>